<feature type="transmembrane region" description="Helical" evidence="9">
    <location>
        <begin position="52"/>
        <end position="74"/>
    </location>
</feature>
<dbReference type="CDD" id="cd18548">
    <property type="entry name" value="ABC_6TM_Tm287_like"/>
    <property type="match status" value="1"/>
</dbReference>
<feature type="domain" description="ABC transporter" evidence="10">
    <location>
        <begin position="332"/>
        <end position="566"/>
    </location>
</feature>
<reference evidence="12" key="2">
    <citation type="journal article" date="2021" name="PeerJ">
        <title>Extensive microbial diversity within the chicken gut microbiome revealed by metagenomics and culture.</title>
        <authorList>
            <person name="Gilroy R."/>
            <person name="Ravi A."/>
            <person name="Getino M."/>
            <person name="Pursley I."/>
            <person name="Horton D.L."/>
            <person name="Alikhan N.F."/>
            <person name="Baker D."/>
            <person name="Gharbi K."/>
            <person name="Hall N."/>
            <person name="Watson M."/>
            <person name="Adriaenssens E.M."/>
            <person name="Foster-Nyarko E."/>
            <person name="Jarju S."/>
            <person name="Secka A."/>
            <person name="Antonio M."/>
            <person name="Oren A."/>
            <person name="Chaudhuri R.R."/>
            <person name="La Ragione R."/>
            <person name="Hildebrand F."/>
            <person name="Pallen M.J."/>
        </authorList>
    </citation>
    <scope>NUCLEOTIDE SEQUENCE</scope>
    <source>
        <strain evidence="12">11687</strain>
    </source>
</reference>
<evidence type="ECO:0000256" key="3">
    <source>
        <dbReference type="ARBA" id="ARBA00022475"/>
    </source>
</evidence>
<dbReference type="InterPro" id="IPR003593">
    <property type="entry name" value="AAA+_ATPase"/>
</dbReference>
<proteinExistence type="predicted"/>
<keyword evidence="2" id="KW-0813">Transport</keyword>
<dbReference type="InterPro" id="IPR039421">
    <property type="entry name" value="Type_1_exporter"/>
</dbReference>
<evidence type="ECO:0000256" key="1">
    <source>
        <dbReference type="ARBA" id="ARBA00004651"/>
    </source>
</evidence>
<dbReference type="PROSITE" id="PS00211">
    <property type="entry name" value="ABC_TRANSPORTER_1"/>
    <property type="match status" value="1"/>
</dbReference>
<comment type="subcellular location">
    <subcellularLocation>
        <location evidence="1">Cell membrane</location>
        <topology evidence="1">Multi-pass membrane protein</topology>
    </subcellularLocation>
</comment>
<evidence type="ECO:0000259" key="10">
    <source>
        <dbReference type="PROSITE" id="PS50893"/>
    </source>
</evidence>
<feature type="transmembrane region" description="Helical" evidence="9">
    <location>
        <begin position="126"/>
        <end position="147"/>
    </location>
</feature>
<dbReference type="PANTHER" id="PTHR43394">
    <property type="entry name" value="ATP-DEPENDENT PERMEASE MDL1, MITOCHONDRIAL"/>
    <property type="match status" value="1"/>
</dbReference>
<evidence type="ECO:0000313" key="12">
    <source>
        <dbReference type="EMBL" id="HIU58495.1"/>
    </source>
</evidence>
<evidence type="ECO:0000256" key="9">
    <source>
        <dbReference type="SAM" id="Phobius"/>
    </source>
</evidence>
<dbReference type="PANTHER" id="PTHR43394:SF1">
    <property type="entry name" value="ATP-BINDING CASSETTE SUB-FAMILY B MEMBER 10, MITOCHONDRIAL"/>
    <property type="match status" value="1"/>
</dbReference>
<dbReference type="InterPro" id="IPR017871">
    <property type="entry name" value="ABC_transporter-like_CS"/>
</dbReference>
<evidence type="ECO:0000256" key="7">
    <source>
        <dbReference type="ARBA" id="ARBA00022989"/>
    </source>
</evidence>
<keyword evidence="3" id="KW-1003">Cell membrane</keyword>
<keyword evidence="5" id="KW-0547">Nucleotide-binding</keyword>
<evidence type="ECO:0000313" key="13">
    <source>
        <dbReference type="Proteomes" id="UP000824081"/>
    </source>
</evidence>
<dbReference type="PROSITE" id="PS50893">
    <property type="entry name" value="ABC_TRANSPORTER_2"/>
    <property type="match status" value="1"/>
</dbReference>
<keyword evidence="8 9" id="KW-0472">Membrane</keyword>
<dbReference type="FunFam" id="3.40.50.300:FF:000854">
    <property type="entry name" value="Multidrug ABC transporter ATP-binding protein"/>
    <property type="match status" value="1"/>
</dbReference>
<dbReference type="Proteomes" id="UP000824081">
    <property type="component" value="Unassembled WGS sequence"/>
</dbReference>
<dbReference type="Pfam" id="PF00005">
    <property type="entry name" value="ABC_tran"/>
    <property type="match status" value="1"/>
</dbReference>
<protein>
    <submittedName>
        <fullName evidence="12">ABC transporter ATP-binding protein</fullName>
    </submittedName>
</protein>
<keyword evidence="4 9" id="KW-0812">Transmembrane</keyword>
<dbReference type="InterPro" id="IPR027417">
    <property type="entry name" value="P-loop_NTPase"/>
</dbReference>
<dbReference type="EMBL" id="DVMZ01000006">
    <property type="protein sequence ID" value="HIU58495.1"/>
    <property type="molecule type" value="Genomic_DNA"/>
</dbReference>
<feature type="transmembrane region" description="Helical" evidence="9">
    <location>
        <begin position="238"/>
        <end position="262"/>
    </location>
</feature>
<dbReference type="Gene3D" id="1.20.1560.10">
    <property type="entry name" value="ABC transporter type 1, transmembrane domain"/>
    <property type="match status" value="1"/>
</dbReference>
<dbReference type="Pfam" id="PF00664">
    <property type="entry name" value="ABC_membrane"/>
    <property type="match status" value="1"/>
</dbReference>
<dbReference type="InterPro" id="IPR003439">
    <property type="entry name" value="ABC_transporter-like_ATP-bd"/>
</dbReference>
<evidence type="ECO:0000256" key="8">
    <source>
        <dbReference type="ARBA" id="ARBA00023136"/>
    </source>
</evidence>
<evidence type="ECO:0000256" key="6">
    <source>
        <dbReference type="ARBA" id="ARBA00022840"/>
    </source>
</evidence>
<keyword evidence="7 9" id="KW-1133">Transmembrane helix</keyword>
<name>A0A9D1MDQ0_9FIRM</name>
<feature type="domain" description="ABC transmembrane type-1" evidence="11">
    <location>
        <begin position="17"/>
        <end position="300"/>
    </location>
</feature>
<feature type="transmembrane region" description="Helical" evidence="9">
    <location>
        <begin position="153"/>
        <end position="173"/>
    </location>
</feature>
<dbReference type="SUPFAM" id="SSF52540">
    <property type="entry name" value="P-loop containing nucleoside triphosphate hydrolases"/>
    <property type="match status" value="1"/>
</dbReference>
<accession>A0A9D1MDQ0</accession>
<evidence type="ECO:0000256" key="2">
    <source>
        <dbReference type="ARBA" id="ARBA00022448"/>
    </source>
</evidence>
<dbReference type="SUPFAM" id="SSF90123">
    <property type="entry name" value="ABC transporter transmembrane region"/>
    <property type="match status" value="1"/>
</dbReference>
<dbReference type="GO" id="GO:0005524">
    <property type="term" value="F:ATP binding"/>
    <property type="evidence" value="ECO:0007669"/>
    <property type="project" value="UniProtKB-KW"/>
</dbReference>
<evidence type="ECO:0000256" key="5">
    <source>
        <dbReference type="ARBA" id="ARBA00022741"/>
    </source>
</evidence>
<dbReference type="GO" id="GO:0005886">
    <property type="term" value="C:plasma membrane"/>
    <property type="evidence" value="ECO:0007669"/>
    <property type="project" value="UniProtKB-SubCell"/>
</dbReference>
<sequence length="569" mass="62223">MRNIFRRLKKYRAPLGAAFVLLVLSTVCSVALPTLMTNIVDYGINEKDLGYVYRTCAIMAGVAVAYAGLVVAAYKIGQDAVAEFCGELRAEIYAKANSLPMDEFGKIGTGALITRSIEDADRIGDVINTLMSALSAIPFTLILGTVLAFRKDWVLAVILFAFVPVLFVVVMAVSGKIHALWKRSDEYMDKQNALIRSRLTGIRVVRAFNREPEEQKKIDRATHVMADNIIRANIRAGLISPVCMFLLNLAVVIILCVGAVRISLPGTRLTVGGILAVIEYVGMIMSGFLTVSFSISEVPRFRVNCARLSEVLDAPSVPPARDAGQPLLRGEIALKGVSYRYPGSEGDALSEIDMHISPGEKIAVIGGTGSGKSTLVRLLLGLASPASGELCFDGIDSRQMSEKRIRENVSCVLQRDTIFSGTVRENVVAGRQVSDEEVWKALGDAQLREFAEGQKEGLGYPVTQRGGNLSGGQKQRLAIARAILKPAAVYIFDDSFSALDFMTESRLRGRLNERLCGKTQIIVTQRVATAMTCDRIYVFENGKIEDFGSHEELSARCEVYREIYLSQTR</sequence>
<keyword evidence="6 12" id="KW-0067">ATP-binding</keyword>
<evidence type="ECO:0000259" key="11">
    <source>
        <dbReference type="PROSITE" id="PS50929"/>
    </source>
</evidence>
<dbReference type="AlphaFoldDB" id="A0A9D1MDQ0"/>
<reference evidence="12" key="1">
    <citation type="submission" date="2020-10" db="EMBL/GenBank/DDBJ databases">
        <authorList>
            <person name="Gilroy R."/>
        </authorList>
    </citation>
    <scope>NUCLEOTIDE SEQUENCE</scope>
    <source>
        <strain evidence="12">11687</strain>
    </source>
</reference>
<dbReference type="Gene3D" id="3.40.50.300">
    <property type="entry name" value="P-loop containing nucleotide triphosphate hydrolases"/>
    <property type="match status" value="1"/>
</dbReference>
<organism evidence="12 13">
    <name type="scientific">Candidatus Scatosoma pullistercoris</name>
    <dbReference type="NCBI Taxonomy" id="2840934"/>
    <lineage>
        <taxon>Bacteria</taxon>
        <taxon>Bacillati</taxon>
        <taxon>Bacillota</taxon>
        <taxon>Clostridia</taxon>
        <taxon>Candidatus Scatosoma</taxon>
    </lineage>
</organism>
<dbReference type="InterPro" id="IPR036640">
    <property type="entry name" value="ABC1_TM_sf"/>
</dbReference>
<dbReference type="PROSITE" id="PS50929">
    <property type="entry name" value="ABC_TM1F"/>
    <property type="match status" value="1"/>
</dbReference>
<gene>
    <name evidence="12" type="ORF">IAC57_00190</name>
</gene>
<feature type="transmembrane region" description="Helical" evidence="9">
    <location>
        <begin position="274"/>
        <end position="295"/>
    </location>
</feature>
<evidence type="ECO:0000256" key="4">
    <source>
        <dbReference type="ARBA" id="ARBA00022692"/>
    </source>
</evidence>
<dbReference type="GO" id="GO:0016887">
    <property type="term" value="F:ATP hydrolysis activity"/>
    <property type="evidence" value="ECO:0007669"/>
    <property type="project" value="InterPro"/>
</dbReference>
<dbReference type="CDD" id="cd03228">
    <property type="entry name" value="ABCC_MRP_Like"/>
    <property type="match status" value="1"/>
</dbReference>
<dbReference type="GO" id="GO:0015421">
    <property type="term" value="F:ABC-type oligopeptide transporter activity"/>
    <property type="evidence" value="ECO:0007669"/>
    <property type="project" value="TreeGrafter"/>
</dbReference>
<dbReference type="SMART" id="SM00382">
    <property type="entry name" value="AAA"/>
    <property type="match status" value="1"/>
</dbReference>
<comment type="caution">
    <text evidence="12">The sequence shown here is derived from an EMBL/GenBank/DDBJ whole genome shotgun (WGS) entry which is preliminary data.</text>
</comment>
<dbReference type="InterPro" id="IPR011527">
    <property type="entry name" value="ABC1_TM_dom"/>
</dbReference>